<dbReference type="PANTHER" id="PTHR10925:SF5">
    <property type="entry name" value="RNA CYTIDINE ACETYLTRANSFERASE"/>
    <property type="match status" value="1"/>
</dbReference>
<reference evidence="12 13" key="1">
    <citation type="submission" date="2021-02" db="EMBL/GenBank/DDBJ databases">
        <title>PHA producing bacteria isolated from coastal sediment in Guangdong, Shenzhen.</title>
        <authorList>
            <person name="Zheng W."/>
            <person name="Yu S."/>
            <person name="Huang Y."/>
        </authorList>
    </citation>
    <scope>NUCLEOTIDE SEQUENCE [LARGE SCALE GENOMIC DNA]</scope>
    <source>
        <strain evidence="12 13">TN21-5</strain>
    </source>
</reference>
<dbReference type="Gene3D" id="1.20.120.890">
    <property type="entry name" value="tRNA(Met) cytidine acetyltransferase, tail domain"/>
    <property type="match status" value="1"/>
</dbReference>
<feature type="binding site" evidence="9">
    <location>
        <begin position="499"/>
        <end position="501"/>
    </location>
    <ligand>
        <name>acetyl-CoA</name>
        <dbReference type="ChEBI" id="CHEBI:57288"/>
    </ligand>
</feature>
<evidence type="ECO:0000256" key="10">
    <source>
        <dbReference type="SAM" id="MobiDB-lite"/>
    </source>
</evidence>
<comment type="caution">
    <text evidence="12">The sequence shown here is derived from an EMBL/GenBank/DDBJ whole genome shotgun (WGS) entry which is preliminary data.</text>
</comment>
<evidence type="ECO:0000256" key="8">
    <source>
        <dbReference type="ARBA" id="ARBA00023315"/>
    </source>
</evidence>
<dbReference type="Gene3D" id="3.40.50.300">
    <property type="entry name" value="P-loop containing nucleotide triphosphate hydrolases"/>
    <property type="match status" value="1"/>
</dbReference>
<protein>
    <recommendedName>
        <fullName evidence="9">tRNA(Met) cytidine acetyltransferase TmcA</fullName>
        <ecNumber evidence="9">2.3.1.193</ecNumber>
    </recommendedName>
</protein>
<dbReference type="Pfam" id="PF08351">
    <property type="entry name" value="TmcA_N"/>
    <property type="match status" value="1"/>
</dbReference>
<keyword evidence="4 9" id="KW-0819">tRNA processing</keyword>
<comment type="similarity">
    <text evidence="9">Belongs to the TmcA family.</text>
</comment>
<evidence type="ECO:0000256" key="7">
    <source>
        <dbReference type="ARBA" id="ARBA00022884"/>
    </source>
</evidence>
<dbReference type="Pfam" id="PF13718">
    <property type="entry name" value="GNAT_acetyltr_2"/>
    <property type="match status" value="1"/>
</dbReference>
<keyword evidence="7 9" id="KW-0694">RNA-binding</keyword>
<dbReference type="PANTHER" id="PTHR10925">
    <property type="entry name" value="N-ACETYLTRANSFERASE 10"/>
    <property type="match status" value="1"/>
</dbReference>
<evidence type="ECO:0000256" key="4">
    <source>
        <dbReference type="ARBA" id="ARBA00022694"/>
    </source>
</evidence>
<comment type="subcellular location">
    <subcellularLocation>
        <location evidence="9">Cytoplasm</location>
    </subcellularLocation>
</comment>
<dbReference type="InterPro" id="IPR032672">
    <property type="entry name" value="TmcA/NAT10/Kre33"/>
</dbReference>
<dbReference type="InterPro" id="IPR013562">
    <property type="entry name" value="TmcA/NAT10_N"/>
</dbReference>
<accession>A0ABS3BEC9</accession>
<organism evidence="12 13">
    <name type="scientific">Marinobacter daepoensis</name>
    <dbReference type="NCBI Taxonomy" id="262077"/>
    <lineage>
        <taxon>Bacteria</taxon>
        <taxon>Pseudomonadati</taxon>
        <taxon>Pseudomonadota</taxon>
        <taxon>Gammaproteobacteria</taxon>
        <taxon>Pseudomonadales</taxon>
        <taxon>Marinobacteraceae</taxon>
        <taxon>Marinobacter</taxon>
    </lineage>
</organism>
<keyword evidence="13" id="KW-1185">Reference proteome</keyword>
<comment type="caution">
    <text evidence="9">Lacks conserved residue(s) required for the propagation of feature annotation.</text>
</comment>
<dbReference type="CDD" id="cd04301">
    <property type="entry name" value="NAT_SF"/>
    <property type="match status" value="1"/>
</dbReference>
<evidence type="ECO:0000256" key="9">
    <source>
        <dbReference type="HAMAP-Rule" id="MF_01886"/>
    </source>
</evidence>
<evidence type="ECO:0000256" key="3">
    <source>
        <dbReference type="ARBA" id="ARBA00022679"/>
    </source>
</evidence>
<feature type="binding site" evidence="9">
    <location>
        <position position="546"/>
    </location>
    <ligand>
        <name>acetyl-CoA</name>
        <dbReference type="ChEBI" id="CHEBI:57288"/>
    </ligand>
</feature>
<comment type="catalytic activity">
    <reaction evidence="9">
        <text>cytidine(34) in elongator tRNA(Met) + acetyl-CoA + ATP + H2O = N(4)-acetylcytidine(34) in elongator tRNA(Met) + ADP + phosphate + CoA + H(+)</text>
        <dbReference type="Rhea" id="RHEA:43788"/>
        <dbReference type="Rhea" id="RHEA-COMP:10693"/>
        <dbReference type="Rhea" id="RHEA-COMP:10694"/>
        <dbReference type="ChEBI" id="CHEBI:15377"/>
        <dbReference type="ChEBI" id="CHEBI:15378"/>
        <dbReference type="ChEBI" id="CHEBI:30616"/>
        <dbReference type="ChEBI" id="CHEBI:43474"/>
        <dbReference type="ChEBI" id="CHEBI:57287"/>
        <dbReference type="ChEBI" id="CHEBI:57288"/>
        <dbReference type="ChEBI" id="CHEBI:74900"/>
        <dbReference type="ChEBI" id="CHEBI:82748"/>
        <dbReference type="ChEBI" id="CHEBI:456216"/>
        <dbReference type="EC" id="2.3.1.193"/>
    </reaction>
</comment>
<dbReference type="InterPro" id="IPR024914">
    <property type="entry name" value="tRNA_acetyltr_TmcA"/>
</dbReference>
<feature type="domain" description="N-acetyltransferase" evidence="11">
    <location>
        <begin position="389"/>
        <end position="572"/>
    </location>
</feature>
<evidence type="ECO:0000313" key="12">
    <source>
        <dbReference type="EMBL" id="MBN7770191.1"/>
    </source>
</evidence>
<dbReference type="Pfam" id="PF05127">
    <property type="entry name" value="NAT10_TcmA_helicase"/>
    <property type="match status" value="1"/>
</dbReference>
<name>A0ABS3BEC9_9GAMM</name>
<keyword evidence="5 9" id="KW-0547">Nucleotide-binding</keyword>
<dbReference type="PROSITE" id="PS51186">
    <property type="entry name" value="GNAT"/>
    <property type="match status" value="1"/>
</dbReference>
<dbReference type="InterPro" id="IPR038321">
    <property type="entry name" value="TmcA_C_sf"/>
</dbReference>
<feature type="binding site" evidence="9">
    <location>
        <position position="359"/>
    </location>
    <ligand>
        <name>ATP</name>
        <dbReference type="ChEBI" id="CHEBI:30616"/>
    </ligand>
</feature>
<dbReference type="HAMAP" id="MF_01886">
    <property type="entry name" value="tRNA_acetyltr_TmcA"/>
    <property type="match status" value="1"/>
</dbReference>
<keyword evidence="1 9" id="KW-0963">Cytoplasm</keyword>
<dbReference type="RefSeq" id="WP_206557483.1">
    <property type="nucleotide sequence ID" value="NZ_JAFKDB010000015.1"/>
</dbReference>
<evidence type="ECO:0000259" key="11">
    <source>
        <dbReference type="PROSITE" id="PS51186"/>
    </source>
</evidence>
<proteinExistence type="inferred from homology"/>
<evidence type="ECO:0000313" key="13">
    <source>
        <dbReference type="Proteomes" id="UP000664344"/>
    </source>
</evidence>
<gene>
    <name evidence="9" type="primary">tmcA</name>
    <name evidence="12" type="ORF">JYP53_09810</name>
</gene>
<dbReference type="Gene3D" id="3.40.50.11040">
    <property type="match status" value="1"/>
</dbReference>
<dbReference type="SUPFAM" id="SSF55729">
    <property type="entry name" value="Acyl-CoA N-acyltransferases (Nat)"/>
    <property type="match status" value="1"/>
</dbReference>
<dbReference type="InterPro" id="IPR027417">
    <property type="entry name" value="P-loop_NTPase"/>
</dbReference>
<feature type="binding site" evidence="9">
    <location>
        <position position="188"/>
    </location>
    <ligand>
        <name>ATP</name>
        <dbReference type="ChEBI" id="CHEBI:30616"/>
    </ligand>
</feature>
<keyword evidence="6 9" id="KW-0067">ATP-binding</keyword>
<dbReference type="SUPFAM" id="SSF52540">
    <property type="entry name" value="P-loop containing nucleoside triphosphate hydrolases"/>
    <property type="match status" value="1"/>
</dbReference>
<comment type="function">
    <text evidence="9">Catalyzes the formation of N(4)-acetylcytidine (ac(4)C) at the wobble position of tRNA(Met), by using acetyl-CoA as an acetyl donor and ATP (or GTP).</text>
</comment>
<dbReference type="EC" id="2.3.1.193" evidence="9"/>
<dbReference type="InterPro" id="IPR016181">
    <property type="entry name" value="Acyl_CoA_acyltransferase"/>
</dbReference>
<evidence type="ECO:0000256" key="5">
    <source>
        <dbReference type="ARBA" id="ARBA00022741"/>
    </source>
</evidence>
<keyword evidence="3 9" id="KW-0808">Transferase</keyword>
<dbReference type="Proteomes" id="UP000664344">
    <property type="component" value="Unassembled WGS sequence"/>
</dbReference>
<evidence type="ECO:0000256" key="2">
    <source>
        <dbReference type="ARBA" id="ARBA00022555"/>
    </source>
</evidence>
<keyword evidence="2 9" id="KW-0820">tRNA-binding</keyword>
<dbReference type="Gene3D" id="3.40.630.30">
    <property type="match status" value="1"/>
</dbReference>
<dbReference type="InterPro" id="IPR000182">
    <property type="entry name" value="GNAT_dom"/>
</dbReference>
<keyword evidence="8 9" id="KW-0012">Acyltransferase</keyword>
<dbReference type="InterPro" id="IPR007807">
    <property type="entry name" value="TcmA/NAT10_helicase"/>
</dbReference>
<feature type="region of interest" description="Disordered" evidence="10">
    <location>
        <begin position="165"/>
        <end position="187"/>
    </location>
</feature>
<dbReference type="EMBL" id="JAFKDB010000015">
    <property type="protein sequence ID" value="MBN7770191.1"/>
    <property type="molecule type" value="Genomic_DNA"/>
</dbReference>
<evidence type="ECO:0000256" key="6">
    <source>
        <dbReference type="ARBA" id="ARBA00022840"/>
    </source>
</evidence>
<sequence length="711" mass="78166">MTEQTQVSVSGLRRLQQALAAAGHRRVILVEGDREAARARIFSLLRQWSPAEGAWVGSEDDAARAGLPHLAMAQYQRALGQEFSILVWDGWAGHSPDAFAALAGTLRAGGLLFWLMPELDQWRYFPDPDYARTGLDHSDEHPFANRLANMVGVDEAVLRLRPEDKGVTMPDDSEARKAGFRPGPTGEQQAVIQEIVRQGLGRRRRPLVITADRGRGKSAALGLAAAQLLKAGRERVLVTAPSADNTSTLFRHAAAALGNLLSEETAARLITTTGRELCFLTPQDLLSQQPAAEVVMVDEAAGLSVQWLKAILLGWPRVVFASTVHGYEGTGRGFSIRFRQVLDEETPQWRAVSLSRPIRWAVDDPLERLVSRMYLLAAEAPEPGMAGDVCIERWEPAEAEESVLSEAFGLLVNAHYRTTPADLRQWLDDPAAMTWRASIGGRTVGVLWAVLEGGLPADLADDIAAGKRRLRGQLLAQSLANHGGFPEAARLRTLRVVRIAVTESARRQGIGQRLVQAATAACQEARIDLLGTSFGGESGLLAFWARCGLTVVRMGLRQEVSTGEFPLQMLQGITNPGQALEERLRQRFASHWPLLISRHWDELDHDLLLAVGSSLPAAVTLGSDDQRDLANFAHGFRGYELTLPVLLTLSACEGVLSMIRKHPEARLWCRAVLQGWSWDRLRNAGECRGQRDGEQRLRALVSELLQRRVEL</sequence>
<evidence type="ECO:0000256" key="1">
    <source>
        <dbReference type="ARBA" id="ARBA00022490"/>
    </source>
</evidence>